<feature type="compositionally biased region" description="Basic and acidic residues" evidence="1">
    <location>
        <begin position="71"/>
        <end position="95"/>
    </location>
</feature>
<sequence>MAAKRKSMDDVYARIGQMNATRPEPETVAEPVQAIEPETAPEPKPPTVAIVSAPVEETTRPALKDGTPTAYKRETVSTRARSHVEKERMAKETRPAKVPKGYNVRPPRIEKPHQSIYADPAVFRVIRQIAATEDVKPQDLYREALRLMLKRRGYDFDKLDSGEG</sequence>
<evidence type="ECO:0000256" key="1">
    <source>
        <dbReference type="SAM" id="MobiDB-lite"/>
    </source>
</evidence>
<name>A0ABU0HR97_9HYPH</name>
<evidence type="ECO:0008006" key="4">
    <source>
        <dbReference type="Google" id="ProtNLM"/>
    </source>
</evidence>
<dbReference type="EMBL" id="JAUSVV010000017">
    <property type="protein sequence ID" value="MDQ0444864.1"/>
    <property type="molecule type" value="Genomic_DNA"/>
</dbReference>
<comment type="caution">
    <text evidence="2">The sequence shown here is derived from an EMBL/GenBank/DDBJ whole genome shotgun (WGS) entry which is preliminary data.</text>
</comment>
<reference evidence="2 3" key="1">
    <citation type="submission" date="2023-07" db="EMBL/GenBank/DDBJ databases">
        <title>Genomic Encyclopedia of Type Strains, Phase IV (KMG-IV): sequencing the most valuable type-strain genomes for metagenomic binning, comparative biology and taxonomic classification.</title>
        <authorList>
            <person name="Goeker M."/>
        </authorList>
    </citation>
    <scope>NUCLEOTIDE SEQUENCE [LARGE SCALE GENOMIC DNA]</scope>
    <source>
        <strain evidence="2 3">DSM 19562</strain>
    </source>
</reference>
<dbReference type="Proteomes" id="UP001236369">
    <property type="component" value="Unassembled WGS sequence"/>
</dbReference>
<dbReference type="RefSeq" id="WP_238247114.1">
    <property type="nucleotide sequence ID" value="NZ_BPQX01000003.1"/>
</dbReference>
<evidence type="ECO:0000313" key="3">
    <source>
        <dbReference type="Proteomes" id="UP001236369"/>
    </source>
</evidence>
<feature type="region of interest" description="Disordered" evidence="1">
    <location>
        <begin position="52"/>
        <end position="113"/>
    </location>
</feature>
<gene>
    <name evidence="2" type="ORF">QO016_004389</name>
</gene>
<protein>
    <recommendedName>
        <fullName evidence="4">Stability/partitioning determinant</fullName>
    </recommendedName>
</protein>
<keyword evidence="3" id="KW-1185">Reference proteome</keyword>
<evidence type="ECO:0000313" key="2">
    <source>
        <dbReference type="EMBL" id="MDQ0444864.1"/>
    </source>
</evidence>
<proteinExistence type="predicted"/>
<accession>A0ABU0HR97</accession>
<organism evidence="2 3">
    <name type="scientific">Methylobacterium persicinum</name>
    <dbReference type="NCBI Taxonomy" id="374426"/>
    <lineage>
        <taxon>Bacteria</taxon>
        <taxon>Pseudomonadati</taxon>
        <taxon>Pseudomonadota</taxon>
        <taxon>Alphaproteobacteria</taxon>
        <taxon>Hyphomicrobiales</taxon>
        <taxon>Methylobacteriaceae</taxon>
        <taxon>Methylobacterium</taxon>
    </lineage>
</organism>